<dbReference type="InterPro" id="IPR050325">
    <property type="entry name" value="Prot/Nucl_acid_deglycase"/>
</dbReference>
<dbReference type="InterPro" id="IPR002818">
    <property type="entry name" value="DJ-1/PfpI"/>
</dbReference>
<dbReference type="InterPro" id="IPR029062">
    <property type="entry name" value="Class_I_gatase-like"/>
</dbReference>
<reference evidence="5" key="2">
    <citation type="submission" date="2015-01" db="EMBL/GenBank/DDBJ databases">
        <title>Evolutionary Origins and Diversification of the Mycorrhizal Mutualists.</title>
        <authorList>
            <consortium name="DOE Joint Genome Institute"/>
            <consortium name="Mycorrhizal Genomics Consortium"/>
            <person name="Kohler A."/>
            <person name="Kuo A."/>
            <person name="Nagy L.G."/>
            <person name="Floudas D."/>
            <person name="Copeland A."/>
            <person name="Barry K.W."/>
            <person name="Cichocki N."/>
            <person name="Veneault-Fourrey C."/>
            <person name="LaButti K."/>
            <person name="Lindquist E.A."/>
            <person name="Lipzen A."/>
            <person name="Lundell T."/>
            <person name="Morin E."/>
            <person name="Murat C."/>
            <person name="Riley R."/>
            <person name="Ohm R."/>
            <person name="Sun H."/>
            <person name="Tunlid A."/>
            <person name="Henrissat B."/>
            <person name="Grigoriev I.V."/>
            <person name="Hibbett D.S."/>
            <person name="Martin F."/>
        </authorList>
    </citation>
    <scope>NUCLEOTIDE SEQUENCE [LARGE SCALE GENOMIC DNA]</scope>
    <source>
        <strain evidence="5">ATCC 200175</strain>
    </source>
</reference>
<evidence type="ECO:0000256" key="1">
    <source>
        <dbReference type="ARBA" id="ARBA00013134"/>
    </source>
</evidence>
<dbReference type="OrthoDB" id="543156at2759"/>
<feature type="domain" description="DJ-1/PfpI" evidence="3">
    <location>
        <begin position="3"/>
        <end position="184"/>
    </location>
</feature>
<dbReference type="InterPro" id="IPR006287">
    <property type="entry name" value="DJ-1"/>
</dbReference>
<dbReference type="CDD" id="cd03135">
    <property type="entry name" value="GATase1_DJ-1"/>
    <property type="match status" value="1"/>
</dbReference>
<comment type="catalytic activity">
    <reaction evidence="2">
        <text>methylglyoxal + H2O = (R)-lactate + H(+)</text>
        <dbReference type="Rhea" id="RHEA:27754"/>
        <dbReference type="ChEBI" id="CHEBI:15377"/>
        <dbReference type="ChEBI" id="CHEBI:15378"/>
        <dbReference type="ChEBI" id="CHEBI:16004"/>
        <dbReference type="ChEBI" id="CHEBI:17158"/>
        <dbReference type="EC" id="4.2.1.130"/>
    </reaction>
</comment>
<dbReference type="PANTHER" id="PTHR48094">
    <property type="entry name" value="PROTEIN/NUCLEIC ACID DEGLYCASE DJ-1-RELATED"/>
    <property type="match status" value="1"/>
</dbReference>
<dbReference type="Gene3D" id="3.40.50.880">
    <property type="match status" value="1"/>
</dbReference>
<evidence type="ECO:0000259" key="3">
    <source>
        <dbReference type="Pfam" id="PF01965"/>
    </source>
</evidence>
<dbReference type="Pfam" id="PF01965">
    <property type="entry name" value="DJ-1_PfpI"/>
    <property type="match status" value="1"/>
</dbReference>
<proteinExistence type="predicted"/>
<protein>
    <recommendedName>
        <fullName evidence="1">D-lactate dehydratase</fullName>
        <ecNumber evidence="1">4.2.1.130</ecNumber>
    </recommendedName>
</protein>
<dbReference type="EMBL" id="KN819342">
    <property type="protein sequence ID" value="KIJ14583.1"/>
    <property type="molecule type" value="Genomic_DNA"/>
</dbReference>
<sequence>MAKKALILIADGTEEMEFTITYDTLVRAGVECTSANVQSGGSPYGSVGTSPALVVCSRGVKILPDTTLQPLQAGPDKYDALVIPGGLKGAEALSQSTEVQTLVRQYYEGNKIVAMICAGTLAAKTAGLGHQPVTSHPVIQNELTTLYDYREVAVVVSNEVPGKGTLVTSRGPGTAFPFAFKLVELLCGKAKSDEIREPMMFPPGIPYPY</sequence>
<evidence type="ECO:0000256" key="2">
    <source>
        <dbReference type="ARBA" id="ARBA00048082"/>
    </source>
</evidence>
<dbReference type="AlphaFoldDB" id="A0A0C9TWF1"/>
<dbReference type="NCBIfam" id="TIGR01383">
    <property type="entry name" value="not_thiJ"/>
    <property type="match status" value="1"/>
</dbReference>
<evidence type="ECO:0000313" key="5">
    <source>
        <dbReference type="Proteomes" id="UP000053647"/>
    </source>
</evidence>
<dbReference type="GO" id="GO:0005739">
    <property type="term" value="C:mitochondrion"/>
    <property type="evidence" value="ECO:0007669"/>
    <property type="project" value="TreeGrafter"/>
</dbReference>
<keyword evidence="5" id="KW-1185">Reference proteome</keyword>
<reference evidence="4 5" key="1">
    <citation type="submission" date="2014-06" db="EMBL/GenBank/DDBJ databases">
        <authorList>
            <consortium name="DOE Joint Genome Institute"/>
            <person name="Kuo A."/>
            <person name="Kohler A."/>
            <person name="Nagy L.G."/>
            <person name="Floudas D."/>
            <person name="Copeland A."/>
            <person name="Barry K.W."/>
            <person name="Cichocki N."/>
            <person name="Veneault-Fourrey C."/>
            <person name="LaButti K."/>
            <person name="Lindquist E.A."/>
            <person name="Lipzen A."/>
            <person name="Lundell T."/>
            <person name="Morin E."/>
            <person name="Murat C."/>
            <person name="Sun H."/>
            <person name="Tunlid A."/>
            <person name="Henrissat B."/>
            <person name="Grigoriev I.V."/>
            <person name="Hibbett D.S."/>
            <person name="Martin F."/>
            <person name="Nordberg H.P."/>
            <person name="Cantor M.N."/>
            <person name="Hua S.X."/>
        </authorList>
    </citation>
    <scope>NUCLEOTIDE SEQUENCE [LARGE SCALE GENOMIC DNA]</scope>
    <source>
        <strain evidence="4 5">ATCC 200175</strain>
    </source>
</reference>
<gene>
    <name evidence="4" type="ORF">PAXINDRAFT_169732</name>
</gene>
<dbReference type="SUPFAM" id="SSF52317">
    <property type="entry name" value="Class I glutamine amidotransferase-like"/>
    <property type="match status" value="1"/>
</dbReference>
<organism evidence="4 5">
    <name type="scientific">Paxillus involutus ATCC 200175</name>
    <dbReference type="NCBI Taxonomy" id="664439"/>
    <lineage>
        <taxon>Eukaryota</taxon>
        <taxon>Fungi</taxon>
        <taxon>Dikarya</taxon>
        <taxon>Basidiomycota</taxon>
        <taxon>Agaricomycotina</taxon>
        <taxon>Agaricomycetes</taxon>
        <taxon>Agaricomycetidae</taxon>
        <taxon>Boletales</taxon>
        <taxon>Paxilineae</taxon>
        <taxon>Paxillaceae</taxon>
        <taxon>Paxillus</taxon>
    </lineage>
</organism>
<accession>A0A0C9TWF1</accession>
<dbReference type="GO" id="GO:1903189">
    <property type="term" value="P:glyoxal metabolic process"/>
    <property type="evidence" value="ECO:0007669"/>
    <property type="project" value="TreeGrafter"/>
</dbReference>
<dbReference type="GO" id="GO:0019172">
    <property type="term" value="F:glyoxalase III activity"/>
    <property type="evidence" value="ECO:0007669"/>
    <property type="project" value="UniProtKB-EC"/>
</dbReference>
<dbReference type="GO" id="GO:0005634">
    <property type="term" value="C:nucleus"/>
    <property type="evidence" value="ECO:0007669"/>
    <property type="project" value="TreeGrafter"/>
</dbReference>
<dbReference type="PANTHER" id="PTHR48094:SF12">
    <property type="entry name" value="PARKINSON DISEASE PROTEIN 7 HOMOLOG"/>
    <property type="match status" value="1"/>
</dbReference>
<dbReference type="HOGENOM" id="CLU_000445_44_2_1"/>
<dbReference type="Proteomes" id="UP000053647">
    <property type="component" value="Unassembled WGS sequence"/>
</dbReference>
<name>A0A0C9TWF1_PAXIN</name>
<evidence type="ECO:0000313" key="4">
    <source>
        <dbReference type="EMBL" id="KIJ14583.1"/>
    </source>
</evidence>
<dbReference type="GO" id="GO:0006979">
    <property type="term" value="P:response to oxidative stress"/>
    <property type="evidence" value="ECO:0007669"/>
    <property type="project" value="TreeGrafter"/>
</dbReference>
<dbReference type="EC" id="4.2.1.130" evidence="1"/>